<dbReference type="OrthoDB" id="329835at2759"/>
<keyword evidence="4" id="KW-1185">Reference proteome</keyword>
<feature type="region of interest" description="C-terminal hotdog fold" evidence="1">
    <location>
        <begin position="401"/>
        <end position="439"/>
    </location>
</feature>
<dbReference type="InterPro" id="IPR042104">
    <property type="entry name" value="PKS_dehydratase_sf"/>
</dbReference>
<organism evidence="3 4">
    <name type="scientific">Hydnomerulius pinastri MD-312</name>
    <dbReference type="NCBI Taxonomy" id="994086"/>
    <lineage>
        <taxon>Eukaryota</taxon>
        <taxon>Fungi</taxon>
        <taxon>Dikarya</taxon>
        <taxon>Basidiomycota</taxon>
        <taxon>Agaricomycotina</taxon>
        <taxon>Agaricomycetes</taxon>
        <taxon>Agaricomycetidae</taxon>
        <taxon>Boletales</taxon>
        <taxon>Boletales incertae sedis</taxon>
        <taxon>Leucogyrophana</taxon>
    </lineage>
</organism>
<proteinExistence type="predicted"/>
<dbReference type="PROSITE" id="PS52019">
    <property type="entry name" value="PKS_MFAS_DH"/>
    <property type="match status" value="1"/>
</dbReference>
<dbReference type="HOGENOM" id="CLU_624131_0_0_1"/>
<accession>A0A0C9W7U3</accession>
<dbReference type="Proteomes" id="UP000053820">
    <property type="component" value="Unassembled WGS sequence"/>
</dbReference>
<evidence type="ECO:0000259" key="2">
    <source>
        <dbReference type="PROSITE" id="PS52019"/>
    </source>
</evidence>
<reference evidence="3 4" key="1">
    <citation type="submission" date="2014-04" db="EMBL/GenBank/DDBJ databases">
        <title>Evolutionary Origins and Diversification of the Mycorrhizal Mutualists.</title>
        <authorList>
            <consortium name="DOE Joint Genome Institute"/>
            <consortium name="Mycorrhizal Genomics Consortium"/>
            <person name="Kohler A."/>
            <person name="Kuo A."/>
            <person name="Nagy L.G."/>
            <person name="Floudas D."/>
            <person name="Copeland A."/>
            <person name="Barry K.W."/>
            <person name="Cichocki N."/>
            <person name="Veneault-Fourrey C."/>
            <person name="LaButti K."/>
            <person name="Lindquist E.A."/>
            <person name="Lipzen A."/>
            <person name="Lundell T."/>
            <person name="Morin E."/>
            <person name="Murat C."/>
            <person name="Riley R."/>
            <person name="Ohm R."/>
            <person name="Sun H."/>
            <person name="Tunlid A."/>
            <person name="Henrissat B."/>
            <person name="Grigoriev I.V."/>
            <person name="Hibbett D.S."/>
            <person name="Martin F."/>
        </authorList>
    </citation>
    <scope>NUCLEOTIDE SEQUENCE [LARGE SCALE GENOMIC DNA]</scope>
    <source>
        <strain evidence="3 4">MD-312</strain>
    </source>
</reference>
<feature type="region of interest" description="N-terminal hotdog fold" evidence="1">
    <location>
        <begin position="257"/>
        <end position="383"/>
    </location>
</feature>
<gene>
    <name evidence="3" type="ORF">HYDPIDRAFT_118919</name>
</gene>
<dbReference type="EMBL" id="KN839902">
    <property type="protein sequence ID" value="KIJ58986.1"/>
    <property type="molecule type" value="Genomic_DNA"/>
</dbReference>
<feature type="domain" description="PKS/mFAS DH" evidence="2">
    <location>
        <begin position="257"/>
        <end position="439"/>
    </location>
</feature>
<evidence type="ECO:0000313" key="4">
    <source>
        <dbReference type="Proteomes" id="UP000053820"/>
    </source>
</evidence>
<comment type="caution">
    <text evidence="1">Lacks conserved residue(s) required for the propagation of feature annotation.</text>
</comment>
<protein>
    <recommendedName>
        <fullName evidence="2">PKS/mFAS DH domain-containing protein</fullName>
    </recommendedName>
</protein>
<dbReference type="AlphaFoldDB" id="A0A0C9W7U3"/>
<name>A0A0C9W7U3_9AGAM</name>
<evidence type="ECO:0000256" key="1">
    <source>
        <dbReference type="PROSITE-ProRule" id="PRU01363"/>
    </source>
</evidence>
<evidence type="ECO:0000313" key="3">
    <source>
        <dbReference type="EMBL" id="KIJ58986.1"/>
    </source>
</evidence>
<dbReference type="InterPro" id="IPR049900">
    <property type="entry name" value="PKS_mFAS_DH"/>
</dbReference>
<sequence>MIPRILCSQGSFDFALHHLDLAAVPVNIADLANFLVPNGAILLSVSDSNVKIEDSSVQSLVLSALTQQLASISGSTVQASDFVDGKALIYVRVAEPTLSVPSGPFKSVIIQPFEHGQGDLIEITKHISAEAEFWITGNDDPAGIAALGIASCIIAESSEYKVYSLLFEDRSLDETTREKAVHELHRNSLLLEQHMKISKNSEVFVRRLVHGGTQVKDIAIPASGLSGASVVVPRLCTPPEGVTNFYEPKLPDYPYNKSYCWAESGSERSRRLCEKPRLIVSHHFRVNVDSHPDLTGHIVFDAVLFPASGYVESIENGVMVASDIAIHKPLVLNGPDCFPGHARCVINGDKWRFRASTNKFNDGAIILDSVYASGSFSRVNSAHDENAPRTFDFESKLARSRGSVTGDDFYDAIPSAYRYQDHFRNYLKVVHEIDDETSG</sequence>
<dbReference type="Gene3D" id="3.10.129.110">
    <property type="entry name" value="Polyketide synthase dehydratase"/>
    <property type="match status" value="1"/>
</dbReference>